<protein>
    <submittedName>
        <fullName evidence="3">GGDEF domain-containing protein</fullName>
    </submittedName>
</protein>
<evidence type="ECO:0000256" key="1">
    <source>
        <dbReference type="SAM" id="Phobius"/>
    </source>
</evidence>
<evidence type="ECO:0000313" key="3">
    <source>
        <dbReference type="EMBL" id="MBH9579227.1"/>
    </source>
</evidence>
<keyword evidence="1" id="KW-1133">Transmembrane helix</keyword>
<dbReference type="Proteomes" id="UP000613266">
    <property type="component" value="Unassembled WGS sequence"/>
</dbReference>
<dbReference type="InterPro" id="IPR043128">
    <property type="entry name" value="Rev_trsase/Diguanyl_cyclase"/>
</dbReference>
<dbReference type="GO" id="GO:0003824">
    <property type="term" value="F:catalytic activity"/>
    <property type="evidence" value="ECO:0007669"/>
    <property type="project" value="UniProtKB-ARBA"/>
</dbReference>
<keyword evidence="4" id="KW-1185">Reference proteome</keyword>
<dbReference type="SUPFAM" id="SSF55073">
    <property type="entry name" value="Nucleotide cyclase"/>
    <property type="match status" value="1"/>
</dbReference>
<accession>A0A931NFV6</accession>
<keyword evidence="1" id="KW-0812">Transmembrane</keyword>
<reference evidence="3" key="1">
    <citation type="submission" date="2020-12" db="EMBL/GenBank/DDBJ databases">
        <title>The genome sequence of Inhella sp. 1Y17.</title>
        <authorList>
            <person name="Liu Y."/>
        </authorList>
    </citation>
    <scope>NUCLEOTIDE SEQUENCE</scope>
    <source>
        <strain evidence="3">1Y17</strain>
    </source>
</reference>
<evidence type="ECO:0000313" key="4">
    <source>
        <dbReference type="Proteomes" id="UP000613266"/>
    </source>
</evidence>
<dbReference type="Gene3D" id="3.30.70.270">
    <property type="match status" value="1"/>
</dbReference>
<dbReference type="SMART" id="SM00267">
    <property type="entry name" value="GGDEF"/>
    <property type="match status" value="1"/>
</dbReference>
<feature type="domain" description="GGDEF" evidence="2">
    <location>
        <begin position="385"/>
        <end position="512"/>
    </location>
</feature>
<keyword evidence="1" id="KW-0472">Membrane</keyword>
<dbReference type="PANTHER" id="PTHR46663">
    <property type="entry name" value="DIGUANYLATE CYCLASE DGCT-RELATED"/>
    <property type="match status" value="1"/>
</dbReference>
<gene>
    <name evidence="3" type="ORF">I7X39_20220</name>
</gene>
<feature type="transmembrane region" description="Helical" evidence="1">
    <location>
        <begin position="282"/>
        <end position="301"/>
    </location>
</feature>
<dbReference type="AlphaFoldDB" id="A0A931NFV6"/>
<dbReference type="EMBL" id="JAEDAK010000019">
    <property type="protein sequence ID" value="MBH9579227.1"/>
    <property type="molecule type" value="Genomic_DNA"/>
</dbReference>
<dbReference type="Pfam" id="PF00990">
    <property type="entry name" value="GGDEF"/>
    <property type="match status" value="1"/>
</dbReference>
<name>A0A931NFV6_9BURK</name>
<evidence type="ECO:0000259" key="2">
    <source>
        <dbReference type="PROSITE" id="PS50887"/>
    </source>
</evidence>
<dbReference type="PANTHER" id="PTHR46663:SF4">
    <property type="entry name" value="DIGUANYLATE CYCLASE DGCT-RELATED"/>
    <property type="match status" value="1"/>
</dbReference>
<dbReference type="CDD" id="cd18773">
    <property type="entry name" value="PDC1_HK_sensor"/>
    <property type="match status" value="1"/>
</dbReference>
<dbReference type="RefSeq" id="WP_198112993.1">
    <property type="nucleotide sequence ID" value="NZ_JAEDAK010000019.1"/>
</dbReference>
<dbReference type="CDD" id="cd18774">
    <property type="entry name" value="PDC2_HK_sensor"/>
    <property type="match status" value="1"/>
</dbReference>
<dbReference type="CDD" id="cd01949">
    <property type="entry name" value="GGDEF"/>
    <property type="match status" value="1"/>
</dbReference>
<organism evidence="3 4">
    <name type="scientific">Inhella proteolytica</name>
    <dbReference type="NCBI Taxonomy" id="2795029"/>
    <lineage>
        <taxon>Bacteria</taxon>
        <taxon>Pseudomonadati</taxon>
        <taxon>Pseudomonadota</taxon>
        <taxon>Betaproteobacteria</taxon>
        <taxon>Burkholderiales</taxon>
        <taxon>Sphaerotilaceae</taxon>
        <taxon>Inhella</taxon>
    </lineage>
</organism>
<proteinExistence type="predicted"/>
<dbReference type="InterPro" id="IPR000160">
    <property type="entry name" value="GGDEF_dom"/>
</dbReference>
<dbReference type="FunFam" id="3.30.70.270:FF:000001">
    <property type="entry name" value="Diguanylate cyclase domain protein"/>
    <property type="match status" value="1"/>
</dbReference>
<dbReference type="InterPro" id="IPR052163">
    <property type="entry name" value="DGC-Regulatory_Protein"/>
</dbReference>
<dbReference type="NCBIfam" id="TIGR00254">
    <property type="entry name" value="GGDEF"/>
    <property type="match status" value="1"/>
</dbReference>
<dbReference type="Gene3D" id="3.30.450.20">
    <property type="entry name" value="PAS domain"/>
    <property type="match status" value="1"/>
</dbReference>
<dbReference type="InterPro" id="IPR029787">
    <property type="entry name" value="Nucleotide_cyclase"/>
</dbReference>
<dbReference type="PROSITE" id="PS50887">
    <property type="entry name" value="GGDEF"/>
    <property type="match status" value="1"/>
</dbReference>
<comment type="caution">
    <text evidence="3">The sequence shown here is derived from an EMBL/GenBank/DDBJ whole genome shotgun (WGS) entry which is preliminary data.</text>
</comment>
<sequence>MPHRAARHSLKLQLALLVAVCVLPLLAFGALLVQRYCEQLLTQVEGQTLLLAKKVMAEVDSEWAAIEGGLAVLATSDDLTEGRLEDFRQRAQAAIASGILLNYVITDAQGRQLLNTLVPPGQPLPQGGTPPALRRVFSERRTVLTDWFVGPVTGRATVAMGVPVRVGDEVRYSLNMGLPAARLSEFLTRQALPDGWLVALVDRSGRIVTRSRDAARFMGQPVTPELAEALSRQREGRLKSTTKDGVPVYTAFTTSERWGWRVAVGAPVALLQAEQLRLLRDLALAGALALLAGVLTAVWLARRVLATVRALNQAAATLQQGSALQLPQLQLREAEEVGQALQRAAQAMEQVQYLANHDPLTGLANRGLFFELGHQRLELARRQQRPLALLALDLDGFKGVNDHEGHAAGDAVLKEVAQRLQAGSRSADVVARLGGDEFMLLLGDSDAEQARQTGERLLAALAPPWAATQQPVSVSIGLALFSGGEEDLEALMLRADRALYAAKAAGKHRLST</sequence>